<evidence type="ECO:0000256" key="1">
    <source>
        <dbReference type="SAM" id="SignalP"/>
    </source>
</evidence>
<dbReference type="AlphaFoldDB" id="A0A517PA55"/>
<gene>
    <name evidence="2" type="ORF">CA12_23450</name>
</gene>
<keyword evidence="1" id="KW-0732">Signal</keyword>
<feature type="chain" id="PRO_5021737046" description="DUF1552 domain-containing protein" evidence="1">
    <location>
        <begin position="32"/>
        <end position="425"/>
    </location>
</feature>
<dbReference type="KEGG" id="acaf:CA12_23450"/>
<reference evidence="2 3" key="1">
    <citation type="submission" date="2019-02" db="EMBL/GenBank/DDBJ databases">
        <title>Deep-cultivation of Planctomycetes and their phenomic and genomic characterization uncovers novel biology.</title>
        <authorList>
            <person name="Wiegand S."/>
            <person name="Jogler M."/>
            <person name="Boedeker C."/>
            <person name="Pinto D."/>
            <person name="Vollmers J."/>
            <person name="Rivas-Marin E."/>
            <person name="Kohn T."/>
            <person name="Peeters S.H."/>
            <person name="Heuer A."/>
            <person name="Rast P."/>
            <person name="Oberbeckmann S."/>
            <person name="Bunk B."/>
            <person name="Jeske O."/>
            <person name="Meyerdierks A."/>
            <person name="Storesund J.E."/>
            <person name="Kallscheuer N."/>
            <person name="Luecker S."/>
            <person name="Lage O.M."/>
            <person name="Pohl T."/>
            <person name="Merkel B.J."/>
            <person name="Hornburger P."/>
            <person name="Mueller R.-W."/>
            <person name="Bruemmer F."/>
            <person name="Labrenz M."/>
            <person name="Spormann A.M."/>
            <person name="Op den Camp H."/>
            <person name="Overmann J."/>
            <person name="Amann R."/>
            <person name="Jetten M.S.M."/>
            <person name="Mascher T."/>
            <person name="Medema M.H."/>
            <person name="Devos D.P."/>
            <person name="Kaster A.-K."/>
            <person name="Ovreas L."/>
            <person name="Rohde M."/>
            <person name="Galperin M.Y."/>
            <person name="Jogler C."/>
        </authorList>
    </citation>
    <scope>NUCLEOTIDE SEQUENCE [LARGE SCALE GENOMIC DNA]</scope>
    <source>
        <strain evidence="2 3">CA12</strain>
    </source>
</reference>
<feature type="signal peptide" evidence="1">
    <location>
        <begin position="1"/>
        <end position="31"/>
    </location>
</feature>
<dbReference type="InterPro" id="IPR011447">
    <property type="entry name" value="DUF1552"/>
</dbReference>
<organism evidence="2 3">
    <name type="scientific">Alienimonas californiensis</name>
    <dbReference type="NCBI Taxonomy" id="2527989"/>
    <lineage>
        <taxon>Bacteria</taxon>
        <taxon>Pseudomonadati</taxon>
        <taxon>Planctomycetota</taxon>
        <taxon>Planctomycetia</taxon>
        <taxon>Planctomycetales</taxon>
        <taxon>Planctomycetaceae</taxon>
        <taxon>Alienimonas</taxon>
    </lineage>
</organism>
<proteinExistence type="predicted"/>
<protein>
    <recommendedName>
        <fullName evidence="4">DUF1552 domain-containing protein</fullName>
    </recommendedName>
</protein>
<dbReference type="EMBL" id="CP036265">
    <property type="protein sequence ID" value="QDT16245.1"/>
    <property type="molecule type" value="Genomic_DNA"/>
</dbReference>
<dbReference type="Proteomes" id="UP000318741">
    <property type="component" value="Chromosome"/>
</dbReference>
<evidence type="ECO:0000313" key="2">
    <source>
        <dbReference type="EMBL" id="QDT16245.1"/>
    </source>
</evidence>
<dbReference type="OrthoDB" id="9146593at2"/>
<evidence type="ECO:0000313" key="3">
    <source>
        <dbReference type="Proteomes" id="UP000318741"/>
    </source>
</evidence>
<name>A0A517PA55_9PLAN</name>
<dbReference type="Pfam" id="PF07586">
    <property type="entry name" value="HXXSHH"/>
    <property type="match status" value="1"/>
</dbReference>
<dbReference type="InterPro" id="IPR006311">
    <property type="entry name" value="TAT_signal"/>
</dbReference>
<dbReference type="PROSITE" id="PS51318">
    <property type="entry name" value="TAT"/>
    <property type="match status" value="1"/>
</dbReference>
<evidence type="ECO:0008006" key="4">
    <source>
        <dbReference type="Google" id="ProtNLM"/>
    </source>
</evidence>
<accession>A0A517PA55</accession>
<dbReference type="RefSeq" id="WP_145359100.1">
    <property type="nucleotide sequence ID" value="NZ_CP036265.1"/>
</dbReference>
<sequence length="425" mass="46740" precursor="true">MSKALPRRTVLRAAGAALALPFLDAMRPAFARGPAAAPPPRRMVAINVDLGFMPEEFFPDQAGRDYALSPYLKTLEAHREDFTVFSGLSHPEVDGGHQADMCFLTGAPHPRSAGFRNTISLDQYAAQFVGHHTRFPSLALRVGPNNKSLSYTADGVRIPAEVTPSKVYRQLFVNGSPREVRAQLRRLREGQSLMDSFGGEIDGLRKQVGGADRDRLDQYLTAVRDVERRLHAGEQWEARPKPAVDAPVPKDDLDPTKLVTRTRTMYDLARLALETDSTRLVTIFVSQQFNPKVDLPGVELPHHALTHQSQQKDSRAQLHAVETAQMGELARLLAGLAGVEEGGDRLLDRTMVMQGSNLGHANRHTTTNLPILLAGGGFRHGAHLAFDREKNRPLADLYVSMLQRLGVEADRFSSGTTTLPGLEMA</sequence>
<keyword evidence="3" id="KW-1185">Reference proteome</keyword>